<dbReference type="HOGENOM" id="CLU_836600_0_0_9"/>
<organism evidence="1 2">
    <name type="scientific">Syntrophothermus lipocalidus (strain DSM 12680 / TGB-C1)</name>
    <dbReference type="NCBI Taxonomy" id="643648"/>
    <lineage>
        <taxon>Bacteria</taxon>
        <taxon>Bacillati</taxon>
        <taxon>Bacillota</taxon>
        <taxon>Clostridia</taxon>
        <taxon>Eubacteriales</taxon>
        <taxon>Syntrophomonadaceae</taxon>
        <taxon>Syntrophothermus</taxon>
    </lineage>
</organism>
<accession>D7CMI0</accession>
<dbReference type="KEGG" id="slp:Slip_1138"/>
<name>D7CMI0_SYNLT</name>
<evidence type="ECO:0000313" key="2">
    <source>
        <dbReference type="Proteomes" id="UP000000378"/>
    </source>
</evidence>
<dbReference type="eggNOG" id="COG4754">
    <property type="taxonomic scope" value="Bacteria"/>
</dbReference>
<protein>
    <submittedName>
        <fullName evidence="1">Uncharacterized protein</fullName>
    </submittedName>
</protein>
<dbReference type="Proteomes" id="UP000000378">
    <property type="component" value="Chromosome"/>
</dbReference>
<gene>
    <name evidence="1" type="ordered locus">Slip_1138</name>
</gene>
<keyword evidence="2" id="KW-1185">Reference proteome</keyword>
<dbReference type="EMBL" id="CP002048">
    <property type="protein sequence ID" value="ADI01915.1"/>
    <property type="molecule type" value="Genomic_DNA"/>
</dbReference>
<reference evidence="2" key="1">
    <citation type="journal article" date="2010" name="Stand. Genomic Sci.">
        <title>Complete genome sequence of Syntrophothermus lipocalidus type strain (TGB-C1T).</title>
        <authorList>
            <consortium name="US DOE Joint Genome Institute (JGI-PGF)"/>
            <person name="Djao O."/>
            <person name="Zhang X."/>
            <person name="Lucas S."/>
            <person name="Lapidus A."/>
            <person name="Glavina Del Rio T."/>
            <person name="Nolan M."/>
            <person name="Tice H."/>
            <person name="Cheng J."/>
            <person name="Han C."/>
            <person name="Tapia R."/>
            <person name="Goodwin L."/>
            <person name="Pitluck S."/>
            <person name="Liolios K."/>
            <person name="Ivanova N."/>
            <person name="Mavromatis K."/>
            <person name="Mikhailova N."/>
            <person name="Ovchinnikova G."/>
            <person name="Pati A."/>
            <person name="Brambilla E."/>
            <person name="Chen A."/>
            <person name="Palaniappan K."/>
            <person name="Land M."/>
            <person name="Hauser L."/>
            <person name="Chang Y."/>
            <person name="Jeffries C."/>
            <person name="Rohde M."/>
            <person name="Sikorski J."/>
            <person name="Spring S."/>
            <person name="Goker M."/>
            <person name="Detter J."/>
            <person name="Woyke T."/>
            <person name="Bristow J."/>
            <person name="Eisen J."/>
            <person name="Markowitz V."/>
            <person name="Hugenholtz P."/>
            <person name="Kyrpides N."/>
            <person name="Klenk H."/>
        </authorList>
    </citation>
    <scope>NUCLEOTIDE SEQUENCE [LARGE SCALE GENOMIC DNA]</scope>
    <source>
        <strain evidence="2">DSM 12680 / TGB-C1</strain>
    </source>
</reference>
<reference evidence="1 2" key="2">
    <citation type="journal article" date="2010" name="Stand. Genomic Sci.">
        <title>Complete genome sequence of Syntrophothermus lipocalidus type strain (TGB-C1).</title>
        <authorList>
            <person name="Djao O.D."/>
            <person name="Zhang X."/>
            <person name="Lucas S."/>
            <person name="Lapidus A."/>
            <person name="Del Rio T.G."/>
            <person name="Nolan M."/>
            <person name="Tice H."/>
            <person name="Cheng J.F."/>
            <person name="Han C."/>
            <person name="Tapia R."/>
            <person name="Goodwin L."/>
            <person name="Pitluck S."/>
            <person name="Liolios K."/>
            <person name="Ivanova N."/>
            <person name="Mavromatis K."/>
            <person name="Mikhailova N."/>
            <person name="Ovchinnikova G."/>
            <person name="Pati A."/>
            <person name="Brambilla E."/>
            <person name="Chen A."/>
            <person name="Palaniappan K."/>
            <person name="Land M."/>
            <person name="Hauser L."/>
            <person name="Chang Y.J."/>
            <person name="Jeffries C.D."/>
            <person name="Rohde M."/>
            <person name="Sikorski J."/>
            <person name="Spring S."/>
            <person name="Goker M."/>
            <person name="Detter J.C."/>
            <person name="Woyke T."/>
            <person name="Bristow J."/>
            <person name="Eisen J.A."/>
            <person name="Markowitz V."/>
            <person name="Hugenholtz P."/>
            <person name="Kyrpides N.C."/>
            <person name="Klenk H.P."/>
        </authorList>
    </citation>
    <scope>NUCLEOTIDE SEQUENCE [LARGE SCALE GENOMIC DNA]</scope>
    <source>
        <strain evidence="2">DSM 12680 / TGB-C1</strain>
    </source>
</reference>
<proteinExistence type="predicted"/>
<evidence type="ECO:0000313" key="1">
    <source>
        <dbReference type="EMBL" id="ADI01915.1"/>
    </source>
</evidence>
<dbReference type="AlphaFoldDB" id="D7CMI0"/>
<sequence>MINMSYKLPSHNVPLILVADIVAFISMCPNSTIEKICNFTGKSSSYVRSGLAIAKILGITIQQEDGLIEVTKECSSLLGRTPNIETKITVMRKYLQQWEPFILFIKFCLNGNSLNEASRKVYVLYDFQGKDPDFLKNLLLSWGTTTEIFSFDDNTLTLSKEINIKTKNISKDILSLDEDIAIRLEVANILGEESFSYLSHDEVYELIDAFKKQNKDPRGAIECAGRAFEDFLRRISIDVGIDASKAIGIGQVINRLYNNKNGKGLLDNKVHYKHYSIGSAIGDVRNMAGHSKESKTMERWKLTKNASQAYLFLVLSSIKSIYSYIKKDEYLF</sequence>